<gene>
    <name evidence="12" type="ORF">J437_LFUL009328</name>
</gene>
<feature type="domain" description="ELM2" evidence="10">
    <location>
        <begin position="129"/>
        <end position="226"/>
    </location>
</feature>
<dbReference type="GO" id="GO:0003714">
    <property type="term" value="F:transcription corepressor activity"/>
    <property type="evidence" value="ECO:0007669"/>
    <property type="project" value="TreeGrafter"/>
</dbReference>
<dbReference type="OrthoDB" id="2193595at2759"/>
<dbReference type="Pfam" id="PF17226">
    <property type="entry name" value="MTA_R1"/>
    <property type="match status" value="1"/>
</dbReference>
<protein>
    <recommendedName>
        <fullName evidence="14">Metastasis-associated protein MTA1</fullName>
    </recommendedName>
</protein>
<evidence type="ECO:0000256" key="8">
    <source>
        <dbReference type="ARBA" id="ARBA00093454"/>
    </source>
</evidence>
<evidence type="ECO:0000313" key="13">
    <source>
        <dbReference type="Proteomes" id="UP000792457"/>
    </source>
</evidence>
<dbReference type="Gene3D" id="4.10.1240.50">
    <property type="match status" value="1"/>
</dbReference>
<dbReference type="GO" id="GO:0000122">
    <property type="term" value="P:negative regulation of transcription by RNA polymerase II"/>
    <property type="evidence" value="ECO:0007669"/>
    <property type="project" value="TreeGrafter"/>
</dbReference>
<comment type="caution">
    <text evidence="12">The sequence shown here is derived from an EMBL/GenBank/DDBJ whole genome shotgun (WGS) entry which is preliminary data.</text>
</comment>
<dbReference type="GO" id="GO:0008270">
    <property type="term" value="F:zinc ion binding"/>
    <property type="evidence" value="ECO:0007669"/>
    <property type="project" value="UniProtKB-KW"/>
</dbReference>
<evidence type="ECO:0000313" key="12">
    <source>
        <dbReference type="EMBL" id="KAG8228623.1"/>
    </source>
</evidence>
<evidence type="ECO:0000259" key="10">
    <source>
        <dbReference type="PROSITE" id="PS51156"/>
    </source>
</evidence>
<keyword evidence="2" id="KW-0597">Phosphoprotein</keyword>
<evidence type="ECO:0000256" key="2">
    <source>
        <dbReference type="ARBA" id="ARBA00022553"/>
    </source>
</evidence>
<feature type="domain" description="SANT" evidence="11">
    <location>
        <begin position="233"/>
        <end position="285"/>
    </location>
</feature>
<dbReference type="SMART" id="SM00439">
    <property type="entry name" value="BAH"/>
    <property type="match status" value="1"/>
</dbReference>
<accession>A0A8K0K651</accession>
<organism evidence="12 13">
    <name type="scientific">Ladona fulva</name>
    <name type="common">Scarce chaser dragonfly</name>
    <name type="synonym">Libellula fulva</name>
    <dbReference type="NCBI Taxonomy" id="123851"/>
    <lineage>
        <taxon>Eukaryota</taxon>
        <taxon>Metazoa</taxon>
        <taxon>Ecdysozoa</taxon>
        <taxon>Arthropoda</taxon>
        <taxon>Hexapoda</taxon>
        <taxon>Insecta</taxon>
        <taxon>Pterygota</taxon>
        <taxon>Palaeoptera</taxon>
        <taxon>Odonata</taxon>
        <taxon>Epiprocta</taxon>
        <taxon>Anisoptera</taxon>
        <taxon>Libelluloidea</taxon>
        <taxon>Libellulidae</taxon>
        <taxon>Ladona</taxon>
    </lineage>
</organism>
<reference evidence="12" key="2">
    <citation type="submission" date="2017-10" db="EMBL/GenBank/DDBJ databases">
        <title>Ladona fulva Genome sequencing and assembly.</title>
        <authorList>
            <person name="Murali S."/>
            <person name="Richards S."/>
            <person name="Bandaranaike D."/>
            <person name="Bellair M."/>
            <person name="Blankenburg K."/>
            <person name="Chao H."/>
            <person name="Dinh H."/>
            <person name="Doddapaneni H."/>
            <person name="Dugan-Rocha S."/>
            <person name="Elkadiri S."/>
            <person name="Gnanaolivu R."/>
            <person name="Hernandez B."/>
            <person name="Skinner E."/>
            <person name="Javaid M."/>
            <person name="Lee S."/>
            <person name="Li M."/>
            <person name="Ming W."/>
            <person name="Munidasa M."/>
            <person name="Muniz J."/>
            <person name="Nguyen L."/>
            <person name="Hughes D."/>
            <person name="Osuji N."/>
            <person name="Pu L.-L."/>
            <person name="Puazo M."/>
            <person name="Qu C."/>
            <person name="Quiroz J."/>
            <person name="Raj R."/>
            <person name="Weissenberger G."/>
            <person name="Xin Y."/>
            <person name="Zou X."/>
            <person name="Han Y."/>
            <person name="Worley K."/>
            <person name="Muzny D."/>
            <person name="Gibbs R."/>
        </authorList>
    </citation>
    <scope>NUCLEOTIDE SEQUENCE</scope>
    <source>
        <strain evidence="12">Sampled in the wild</strain>
    </source>
</reference>
<keyword evidence="6" id="KW-0238">DNA-binding</keyword>
<keyword evidence="4" id="KW-0863">Zinc-finger</keyword>
<dbReference type="Gene3D" id="2.30.30.490">
    <property type="match status" value="1"/>
</dbReference>
<evidence type="ECO:0000256" key="3">
    <source>
        <dbReference type="ARBA" id="ARBA00022723"/>
    </source>
</evidence>
<name>A0A8K0K651_LADFU</name>
<comment type="similarity">
    <text evidence="8">Belongs to the metastasis-associated protein family.</text>
</comment>
<dbReference type="InterPro" id="IPR009057">
    <property type="entry name" value="Homeodomain-like_sf"/>
</dbReference>
<evidence type="ECO:0000256" key="7">
    <source>
        <dbReference type="ARBA" id="ARBA00023242"/>
    </source>
</evidence>
<reference evidence="12" key="1">
    <citation type="submission" date="2013-04" db="EMBL/GenBank/DDBJ databases">
        <authorList>
            <person name="Qu J."/>
            <person name="Murali S.C."/>
            <person name="Bandaranaike D."/>
            <person name="Bellair M."/>
            <person name="Blankenburg K."/>
            <person name="Chao H."/>
            <person name="Dinh H."/>
            <person name="Doddapaneni H."/>
            <person name="Downs B."/>
            <person name="Dugan-Rocha S."/>
            <person name="Elkadiri S."/>
            <person name="Gnanaolivu R.D."/>
            <person name="Hernandez B."/>
            <person name="Javaid M."/>
            <person name="Jayaseelan J.C."/>
            <person name="Lee S."/>
            <person name="Li M."/>
            <person name="Ming W."/>
            <person name="Munidasa M."/>
            <person name="Muniz J."/>
            <person name="Nguyen L."/>
            <person name="Ongeri F."/>
            <person name="Osuji N."/>
            <person name="Pu L.-L."/>
            <person name="Puazo M."/>
            <person name="Qu C."/>
            <person name="Quiroz J."/>
            <person name="Raj R."/>
            <person name="Weissenberger G."/>
            <person name="Xin Y."/>
            <person name="Zou X."/>
            <person name="Han Y."/>
            <person name="Richards S."/>
            <person name="Worley K."/>
            <person name="Muzny D."/>
            <person name="Gibbs R."/>
        </authorList>
    </citation>
    <scope>NUCLEOTIDE SEQUENCE</scope>
    <source>
        <strain evidence="12">Sampled in the wild</strain>
    </source>
</reference>
<keyword evidence="7" id="KW-0539">Nucleus</keyword>
<dbReference type="InterPro" id="IPR040138">
    <property type="entry name" value="MIER/MTA"/>
</dbReference>
<dbReference type="GO" id="GO:0016581">
    <property type="term" value="C:NuRD complex"/>
    <property type="evidence" value="ECO:0007669"/>
    <property type="project" value="TreeGrafter"/>
</dbReference>
<dbReference type="InterPro" id="IPR017884">
    <property type="entry name" value="SANT_dom"/>
</dbReference>
<dbReference type="PANTHER" id="PTHR10865:SF29">
    <property type="entry name" value="METASTASIS ASSOCIATED 1-LIKE, ISOFORM D"/>
    <property type="match status" value="1"/>
</dbReference>
<dbReference type="EMBL" id="KZ308378">
    <property type="protein sequence ID" value="KAG8228623.1"/>
    <property type="molecule type" value="Genomic_DNA"/>
</dbReference>
<dbReference type="Proteomes" id="UP000792457">
    <property type="component" value="Unassembled WGS sequence"/>
</dbReference>
<dbReference type="InterPro" id="IPR043151">
    <property type="entry name" value="BAH_sf"/>
</dbReference>
<dbReference type="GO" id="GO:0003682">
    <property type="term" value="F:chromatin binding"/>
    <property type="evidence" value="ECO:0007669"/>
    <property type="project" value="InterPro"/>
</dbReference>
<dbReference type="Pfam" id="PF01426">
    <property type="entry name" value="BAH"/>
    <property type="match status" value="1"/>
</dbReference>
<evidence type="ECO:0000256" key="4">
    <source>
        <dbReference type="ARBA" id="ARBA00022771"/>
    </source>
</evidence>
<dbReference type="InterPro" id="IPR001025">
    <property type="entry name" value="BAH_dom"/>
</dbReference>
<evidence type="ECO:0008006" key="14">
    <source>
        <dbReference type="Google" id="ProtNLM"/>
    </source>
</evidence>
<dbReference type="AlphaFoldDB" id="A0A8K0K651"/>
<feature type="domain" description="BAH" evidence="9">
    <location>
        <begin position="1"/>
        <end position="128"/>
    </location>
</feature>
<dbReference type="GO" id="GO:0003713">
    <property type="term" value="F:transcription coactivator activity"/>
    <property type="evidence" value="ECO:0007669"/>
    <property type="project" value="TreeGrafter"/>
</dbReference>
<evidence type="ECO:0000256" key="6">
    <source>
        <dbReference type="ARBA" id="ARBA00023125"/>
    </source>
</evidence>
<evidence type="ECO:0000259" key="9">
    <source>
        <dbReference type="PROSITE" id="PS51038"/>
    </source>
</evidence>
<dbReference type="PROSITE" id="PS51038">
    <property type="entry name" value="BAH"/>
    <property type="match status" value="1"/>
</dbReference>
<dbReference type="SUPFAM" id="SSF46689">
    <property type="entry name" value="Homeodomain-like"/>
    <property type="match status" value="1"/>
</dbReference>
<dbReference type="PANTHER" id="PTHR10865">
    <property type="entry name" value="METASTASIS-ASSOCIATED PROTEIN AND MESODERM INDUCTION EARLY RESPONSE PROTEIN"/>
    <property type="match status" value="1"/>
</dbReference>
<dbReference type="GO" id="GO:0042826">
    <property type="term" value="F:histone deacetylase binding"/>
    <property type="evidence" value="ECO:0007669"/>
    <property type="project" value="TreeGrafter"/>
</dbReference>
<proteinExistence type="inferred from homology"/>
<keyword evidence="3" id="KW-0479">Metal-binding</keyword>
<comment type="subcellular location">
    <subcellularLocation>
        <location evidence="1">Nucleus</location>
    </subcellularLocation>
</comment>
<keyword evidence="5" id="KW-0862">Zinc</keyword>
<keyword evidence="13" id="KW-1185">Reference proteome</keyword>
<dbReference type="SMART" id="SM00717">
    <property type="entry name" value="SANT"/>
    <property type="match status" value="1"/>
</dbReference>
<dbReference type="Gene3D" id="1.10.10.60">
    <property type="entry name" value="Homeodomain-like"/>
    <property type="match status" value="1"/>
</dbReference>
<dbReference type="InterPro" id="IPR000949">
    <property type="entry name" value="ELM2_dom"/>
</dbReference>
<dbReference type="CDD" id="cd11661">
    <property type="entry name" value="SANT_MTA3_like"/>
    <property type="match status" value="1"/>
</dbReference>
<dbReference type="FunFam" id="1.10.10.60:FF:000012">
    <property type="entry name" value="Metastasis-associated 1 family, member 3"/>
    <property type="match status" value="1"/>
</dbReference>
<dbReference type="InterPro" id="IPR035170">
    <property type="entry name" value="MTA1_R1"/>
</dbReference>
<dbReference type="Pfam" id="PF00249">
    <property type="entry name" value="Myb_DNA-binding"/>
    <property type="match status" value="1"/>
</dbReference>
<sequence length="464" mass="51930">MGGGGLGEEDERGIIEDTKKGVVGGVGDKVGQLSGGLVGIGVGSEKEIGKNSSGSTQILNGKQRHQLKHRELFLSRQVETLPATHIRGKCSVTLLNETESLLSYLNKDDTFFYCLVFDPQQKTLLADKGEIRVGSRYQAEPTPLLKEDKGKMLCILFTSVSNFTFHYRSVGTFARALDCSSSVKQPSLHMSAAAASRDITLFHAMDTLHKHNYNIADAISSLVPSTGPVLCRDEMEEWSASEANLFEEALEKYGKDFIDIRQDFLPWKTLKNIIEYYYMWKTTDRYVQQKRVKAVEAESKLKQVYIPNYNKPNPAEFKLKAHLARHYATAHGLAIRSGSPRPIMKTRTAFYLCTTPLTRISRRTCRHLLQPRHAARSPFWPINIPAVKQECQQIIAGKSIAELRELLRYRKKDRGSVTNIATTLGRLGEIAASTPDWLAPTNRDLIPRSDRVAFPRPPRGPGGI</sequence>
<evidence type="ECO:0000256" key="5">
    <source>
        <dbReference type="ARBA" id="ARBA00022833"/>
    </source>
</evidence>
<dbReference type="PROSITE" id="PS51156">
    <property type="entry name" value="ELM2"/>
    <property type="match status" value="1"/>
</dbReference>
<dbReference type="GO" id="GO:0003677">
    <property type="term" value="F:DNA binding"/>
    <property type="evidence" value="ECO:0007669"/>
    <property type="project" value="UniProtKB-KW"/>
</dbReference>
<evidence type="ECO:0000259" key="11">
    <source>
        <dbReference type="PROSITE" id="PS51293"/>
    </source>
</evidence>
<evidence type="ECO:0000256" key="1">
    <source>
        <dbReference type="ARBA" id="ARBA00004123"/>
    </source>
</evidence>
<dbReference type="FunFam" id="4.10.1240.50:FF:000001">
    <property type="entry name" value="Metastasis-associated 1 family, member 3"/>
    <property type="match status" value="1"/>
</dbReference>
<dbReference type="InterPro" id="IPR001005">
    <property type="entry name" value="SANT/Myb"/>
</dbReference>
<dbReference type="PROSITE" id="PS51293">
    <property type="entry name" value="SANT"/>
    <property type="match status" value="1"/>
</dbReference>